<gene>
    <name evidence="3" type="ORF">SS1G_03159</name>
</gene>
<dbReference type="KEGG" id="ssl:SS1G_03159"/>
<dbReference type="eggNOG" id="KOG1177">
    <property type="taxonomic scope" value="Eukaryota"/>
</dbReference>
<dbReference type="Proteomes" id="UP000001312">
    <property type="component" value="Unassembled WGS sequence"/>
</dbReference>
<dbReference type="InParanoid" id="A7ECX0"/>
<evidence type="ECO:0008006" key="5">
    <source>
        <dbReference type="Google" id="ProtNLM"/>
    </source>
</evidence>
<feature type="domain" description="AMP-dependent synthetase/ligase" evidence="1">
    <location>
        <begin position="99"/>
        <end position="497"/>
    </location>
</feature>
<dbReference type="GO" id="GO:0031956">
    <property type="term" value="F:medium-chain fatty acid-CoA ligase activity"/>
    <property type="evidence" value="ECO:0000318"/>
    <property type="project" value="GO_Central"/>
</dbReference>
<dbReference type="EMBL" id="CH476624">
    <property type="protein sequence ID" value="EDO00686.1"/>
    <property type="molecule type" value="Genomic_DNA"/>
</dbReference>
<evidence type="ECO:0000259" key="2">
    <source>
        <dbReference type="Pfam" id="PF13193"/>
    </source>
</evidence>
<proteinExistence type="predicted"/>
<dbReference type="STRING" id="665079.A7ECX0"/>
<dbReference type="HOGENOM" id="CLU_000022_59_7_1"/>
<dbReference type="GeneID" id="5491559"/>
<accession>A7ECX0</accession>
<feature type="domain" description="AMP-binding enzyme C-terminal" evidence="2">
    <location>
        <begin position="552"/>
        <end position="591"/>
    </location>
</feature>
<dbReference type="OMA" id="ICCRGYN"/>
<sequence length="766" mass="82842">MAARIGIVGAKMGLGGSAGMRGWRCGHGLRIRLRGEMRVRSLGCGGGVGIGIGGRIGVGFRGLLHIQRRGLLTESYSVGPTEPPLLQHTIPQHFRSIVDTHGSNFALISRSQNTKLTYRELDEKSNVIAHGLRTLGVKKGDRVAVSLGNGWEFGAITYAVWKLGAVLVPLNPAFNTKQVVSALNHLKASHLIIGHETPLPFKPPRDNTPLLKDIIGDLEQPSHVLKSEAVPSLQGVVLVNNSTDNPASFPATTDFKAIMSMFESEKEKEVIPDEILHKDDVINIQFTSGTTSTPKAACLTHHSILNNGYFIGSRMALTESDIVCCPPPLFHCFGSVLGYMATATRGSTILFPSPAFDPSATLLSIQENKATALYGVATMFLAELELLSNGTIPHTGFEHLRTGTASGSSVPKTLMEKLHKQLNLTGLTICYGMTETSPVSCMTTPVDPMEKRLDSVGRVLPHVSVKIISPSDPNKILEIGKRGELVVSGYLVMKEYYADPIRTKEALIPDSNGKIWMKTGDEASMDEEGYVKITGRIKDLIIRGGENIHPLEIEDCIFGMEDVREVSVVGVPDDKYGEVVCAWIVTRKGVSRGPDDAGVGNDLMSWGEYEKCIAKGNNIKDSKSSAVEAEIKDETGLDGKIRPILTKEAIQHHVRTRLSGHLVPNGKIQKFKLSAVGLGGVGLDECGFDGGVFMGGSEGVGGNEVVGGDYFGCDKIGKSRKKGGENLGILRKDFREGKKGRGDGRWKGLRCAEDMQRHTHTQRKIE</sequence>
<dbReference type="InterPro" id="IPR045851">
    <property type="entry name" value="AMP-bd_C_sf"/>
</dbReference>
<evidence type="ECO:0000259" key="1">
    <source>
        <dbReference type="Pfam" id="PF00501"/>
    </source>
</evidence>
<dbReference type="PANTHER" id="PTHR43201:SF30">
    <property type="entry name" value="AMP-DEPENDENT SYNTHETASE_LIGASE DOMAIN-CONTAINING PROTEIN"/>
    <property type="match status" value="1"/>
</dbReference>
<dbReference type="AlphaFoldDB" id="A7ECX0"/>
<keyword evidence="4" id="KW-1185">Reference proteome</keyword>
<dbReference type="InterPro" id="IPR042099">
    <property type="entry name" value="ANL_N_sf"/>
</dbReference>
<evidence type="ECO:0000313" key="4">
    <source>
        <dbReference type="Proteomes" id="UP000001312"/>
    </source>
</evidence>
<reference evidence="4" key="1">
    <citation type="journal article" date="2011" name="PLoS Genet.">
        <title>Genomic analysis of the necrotrophic fungal pathogens Sclerotinia sclerotiorum and Botrytis cinerea.</title>
        <authorList>
            <person name="Amselem J."/>
            <person name="Cuomo C.A."/>
            <person name="van Kan J.A."/>
            <person name="Viaud M."/>
            <person name="Benito E.P."/>
            <person name="Couloux A."/>
            <person name="Coutinho P.M."/>
            <person name="de Vries R.P."/>
            <person name="Dyer P.S."/>
            <person name="Fillinger S."/>
            <person name="Fournier E."/>
            <person name="Gout L."/>
            <person name="Hahn M."/>
            <person name="Kohn L."/>
            <person name="Lapalu N."/>
            <person name="Plummer K.M."/>
            <person name="Pradier J.M."/>
            <person name="Quevillon E."/>
            <person name="Sharon A."/>
            <person name="Simon A."/>
            <person name="ten Have A."/>
            <person name="Tudzynski B."/>
            <person name="Tudzynski P."/>
            <person name="Wincker P."/>
            <person name="Andrew M."/>
            <person name="Anthouard V."/>
            <person name="Beever R.E."/>
            <person name="Beffa R."/>
            <person name="Benoit I."/>
            <person name="Bouzid O."/>
            <person name="Brault B."/>
            <person name="Chen Z."/>
            <person name="Choquer M."/>
            <person name="Collemare J."/>
            <person name="Cotton P."/>
            <person name="Danchin E.G."/>
            <person name="Da Silva C."/>
            <person name="Gautier A."/>
            <person name="Giraud C."/>
            <person name="Giraud T."/>
            <person name="Gonzalez C."/>
            <person name="Grossetete S."/>
            <person name="Guldener U."/>
            <person name="Henrissat B."/>
            <person name="Howlett B.J."/>
            <person name="Kodira C."/>
            <person name="Kretschmer M."/>
            <person name="Lappartient A."/>
            <person name="Leroch M."/>
            <person name="Levis C."/>
            <person name="Mauceli E."/>
            <person name="Neuveglise C."/>
            <person name="Oeser B."/>
            <person name="Pearson M."/>
            <person name="Poulain J."/>
            <person name="Poussereau N."/>
            <person name="Quesneville H."/>
            <person name="Rascle C."/>
            <person name="Schumacher J."/>
            <person name="Segurens B."/>
            <person name="Sexton A."/>
            <person name="Silva E."/>
            <person name="Sirven C."/>
            <person name="Soanes D.M."/>
            <person name="Talbot N.J."/>
            <person name="Templeton M."/>
            <person name="Yandava C."/>
            <person name="Yarden O."/>
            <person name="Zeng Q."/>
            <person name="Rollins J.A."/>
            <person name="Lebrun M.H."/>
            <person name="Dickman M."/>
        </authorList>
    </citation>
    <scope>NUCLEOTIDE SEQUENCE [LARGE SCALE GENOMIC DNA]</scope>
    <source>
        <strain evidence="4">ATCC 18683 / 1980 / Ss-1</strain>
    </source>
</reference>
<protein>
    <recommendedName>
        <fullName evidence="5">AMP-dependent synthetase/ligase domain-containing protein</fullName>
    </recommendedName>
</protein>
<dbReference type="Gene3D" id="3.30.300.30">
    <property type="match status" value="1"/>
</dbReference>
<dbReference type="GO" id="GO:0006631">
    <property type="term" value="P:fatty acid metabolic process"/>
    <property type="evidence" value="ECO:0000318"/>
    <property type="project" value="GO_Central"/>
</dbReference>
<dbReference type="Pfam" id="PF13193">
    <property type="entry name" value="AMP-binding_C"/>
    <property type="match status" value="1"/>
</dbReference>
<dbReference type="PANTHER" id="PTHR43201">
    <property type="entry name" value="ACYL-COA SYNTHETASE"/>
    <property type="match status" value="1"/>
</dbReference>
<dbReference type="InterPro" id="IPR000873">
    <property type="entry name" value="AMP-dep_synth/lig_dom"/>
</dbReference>
<dbReference type="Pfam" id="PF00501">
    <property type="entry name" value="AMP-binding"/>
    <property type="match status" value="1"/>
</dbReference>
<organism evidence="3 4">
    <name type="scientific">Sclerotinia sclerotiorum (strain ATCC 18683 / 1980 / Ss-1)</name>
    <name type="common">White mold</name>
    <name type="synonym">Whetzelinia sclerotiorum</name>
    <dbReference type="NCBI Taxonomy" id="665079"/>
    <lineage>
        <taxon>Eukaryota</taxon>
        <taxon>Fungi</taxon>
        <taxon>Dikarya</taxon>
        <taxon>Ascomycota</taxon>
        <taxon>Pezizomycotina</taxon>
        <taxon>Leotiomycetes</taxon>
        <taxon>Helotiales</taxon>
        <taxon>Sclerotiniaceae</taxon>
        <taxon>Sclerotinia</taxon>
    </lineage>
</organism>
<dbReference type="SUPFAM" id="SSF56801">
    <property type="entry name" value="Acetyl-CoA synthetase-like"/>
    <property type="match status" value="1"/>
</dbReference>
<evidence type="ECO:0000313" key="3">
    <source>
        <dbReference type="EMBL" id="EDO00686.1"/>
    </source>
</evidence>
<dbReference type="InterPro" id="IPR025110">
    <property type="entry name" value="AMP-bd_C"/>
</dbReference>
<dbReference type="Gene3D" id="3.40.50.12780">
    <property type="entry name" value="N-terminal domain of ligase-like"/>
    <property type="match status" value="1"/>
</dbReference>
<dbReference type="InterPro" id="IPR020845">
    <property type="entry name" value="AMP-binding_CS"/>
</dbReference>
<dbReference type="RefSeq" id="XP_001595071.1">
    <property type="nucleotide sequence ID" value="XM_001595021.1"/>
</dbReference>
<dbReference type="PROSITE" id="PS00455">
    <property type="entry name" value="AMP_BINDING"/>
    <property type="match status" value="1"/>
</dbReference>
<name>A7ECX0_SCLS1</name>